<protein>
    <submittedName>
        <fullName evidence="1">Uncharacterized protein</fullName>
    </submittedName>
</protein>
<dbReference type="GeneID" id="25730869"/>
<dbReference type="PANTHER" id="PTHR47908:SF2">
    <property type="entry name" value="TETRATRICOPEPTIDE REPEAT (TPR)-LIKE SUPERFAMILY PROTEIN"/>
    <property type="match status" value="1"/>
</dbReference>
<evidence type="ECO:0000313" key="1">
    <source>
        <dbReference type="EMBL" id="KIZ06607.1"/>
    </source>
</evidence>
<keyword evidence="2" id="KW-1185">Reference proteome</keyword>
<dbReference type="Proteomes" id="UP000054498">
    <property type="component" value="Unassembled WGS sequence"/>
</dbReference>
<dbReference type="AlphaFoldDB" id="A0A0D2N2F6"/>
<organism evidence="1 2">
    <name type="scientific">Monoraphidium neglectum</name>
    <dbReference type="NCBI Taxonomy" id="145388"/>
    <lineage>
        <taxon>Eukaryota</taxon>
        <taxon>Viridiplantae</taxon>
        <taxon>Chlorophyta</taxon>
        <taxon>core chlorophytes</taxon>
        <taxon>Chlorophyceae</taxon>
        <taxon>CS clade</taxon>
        <taxon>Sphaeropleales</taxon>
        <taxon>Selenastraceae</taxon>
        <taxon>Monoraphidium</taxon>
    </lineage>
</organism>
<dbReference type="OrthoDB" id="2017782at2759"/>
<dbReference type="KEGG" id="mng:MNEG_1341"/>
<evidence type="ECO:0000313" key="2">
    <source>
        <dbReference type="Proteomes" id="UP000054498"/>
    </source>
</evidence>
<dbReference type="PANTHER" id="PTHR47908">
    <property type="match status" value="1"/>
</dbReference>
<accession>A0A0D2N2F6</accession>
<dbReference type="EMBL" id="KK100351">
    <property type="protein sequence ID" value="KIZ06607.1"/>
    <property type="molecule type" value="Genomic_DNA"/>
</dbReference>
<dbReference type="RefSeq" id="XP_013905626.1">
    <property type="nucleotide sequence ID" value="XM_014050172.1"/>
</dbReference>
<name>A0A0D2N2F6_9CHLO</name>
<reference evidence="1 2" key="1">
    <citation type="journal article" date="2013" name="BMC Genomics">
        <title>Reconstruction of the lipid metabolism for the microalga Monoraphidium neglectum from its genome sequence reveals characteristics suitable for biofuel production.</title>
        <authorList>
            <person name="Bogen C."/>
            <person name="Al-Dilaimi A."/>
            <person name="Albersmeier A."/>
            <person name="Wichmann J."/>
            <person name="Grundmann M."/>
            <person name="Rupp O."/>
            <person name="Lauersen K.J."/>
            <person name="Blifernez-Klassen O."/>
            <person name="Kalinowski J."/>
            <person name="Goesmann A."/>
            <person name="Mussgnug J.H."/>
            <person name="Kruse O."/>
        </authorList>
    </citation>
    <scope>NUCLEOTIDE SEQUENCE [LARGE SCALE GENOMIC DNA]</scope>
    <source>
        <strain evidence="1 2">SAG 48.87</strain>
    </source>
</reference>
<proteinExistence type="predicted"/>
<gene>
    <name evidence="1" type="ORF">MNEG_1341</name>
</gene>
<dbReference type="GO" id="GO:0009507">
    <property type="term" value="C:chloroplast"/>
    <property type="evidence" value="ECO:0007669"/>
    <property type="project" value="TreeGrafter"/>
</dbReference>
<sequence length="86" mass="9326">MRAAYEAFRDGLGADSIAAAAGPDPDAGPSFYAWMYVGLYHEAHGDAASAKEAMLRAVRTRYAQQSGDYMADLARVHCKRRGWADA</sequence>